<dbReference type="InterPro" id="IPR050194">
    <property type="entry name" value="Glycosyltransferase_grp1"/>
</dbReference>
<evidence type="ECO:0000259" key="1">
    <source>
        <dbReference type="Pfam" id="PF00534"/>
    </source>
</evidence>
<keyword evidence="3" id="KW-0328">Glycosyltransferase</keyword>
<comment type="caution">
    <text evidence="3">The sequence shown here is derived from an EMBL/GenBank/DDBJ whole genome shotgun (WGS) entry which is preliminary data.</text>
</comment>
<dbReference type="Pfam" id="PF00534">
    <property type="entry name" value="Glycos_transf_1"/>
    <property type="match status" value="1"/>
</dbReference>
<dbReference type="PANTHER" id="PTHR45947">
    <property type="entry name" value="SULFOQUINOVOSYL TRANSFERASE SQD2"/>
    <property type="match status" value="1"/>
</dbReference>
<dbReference type="PANTHER" id="PTHR45947:SF3">
    <property type="entry name" value="SULFOQUINOVOSYL TRANSFERASE SQD2"/>
    <property type="match status" value="1"/>
</dbReference>
<dbReference type="Pfam" id="PF13579">
    <property type="entry name" value="Glyco_trans_4_4"/>
    <property type="match status" value="1"/>
</dbReference>
<dbReference type="Gene3D" id="3.40.50.2000">
    <property type="entry name" value="Glycogen Phosphorylase B"/>
    <property type="match status" value="2"/>
</dbReference>
<proteinExistence type="predicted"/>
<evidence type="ECO:0000259" key="2">
    <source>
        <dbReference type="Pfam" id="PF13579"/>
    </source>
</evidence>
<dbReference type="SUPFAM" id="SSF53756">
    <property type="entry name" value="UDP-Glycosyltransferase/glycogen phosphorylase"/>
    <property type="match status" value="1"/>
</dbReference>
<dbReference type="GO" id="GO:0016757">
    <property type="term" value="F:glycosyltransferase activity"/>
    <property type="evidence" value="ECO:0007669"/>
    <property type="project" value="UniProtKB-KW"/>
</dbReference>
<evidence type="ECO:0000313" key="4">
    <source>
        <dbReference type="Proteomes" id="UP001597101"/>
    </source>
</evidence>
<gene>
    <name evidence="3" type="ORF">ACFQ14_11805</name>
</gene>
<dbReference type="RefSeq" id="WP_377212932.1">
    <property type="nucleotide sequence ID" value="NZ_JBHTJV010000009.1"/>
</dbReference>
<organism evidence="3 4">
    <name type="scientific">Pseudahrensia aquimaris</name>
    <dbReference type="NCBI Taxonomy" id="744461"/>
    <lineage>
        <taxon>Bacteria</taxon>
        <taxon>Pseudomonadati</taxon>
        <taxon>Pseudomonadota</taxon>
        <taxon>Alphaproteobacteria</taxon>
        <taxon>Hyphomicrobiales</taxon>
        <taxon>Ahrensiaceae</taxon>
        <taxon>Pseudahrensia</taxon>
    </lineage>
</organism>
<dbReference type="EC" id="2.4.-.-" evidence="3"/>
<feature type="domain" description="Glycosyl transferase family 1" evidence="1">
    <location>
        <begin position="200"/>
        <end position="357"/>
    </location>
</feature>
<accession>A0ABW3FF53</accession>
<name>A0ABW3FF53_9HYPH</name>
<dbReference type="EMBL" id="JBHTJV010000009">
    <property type="protein sequence ID" value="MFD0917094.1"/>
    <property type="molecule type" value="Genomic_DNA"/>
</dbReference>
<dbReference type="InterPro" id="IPR001296">
    <property type="entry name" value="Glyco_trans_1"/>
</dbReference>
<dbReference type="Proteomes" id="UP001597101">
    <property type="component" value="Unassembled WGS sequence"/>
</dbReference>
<protein>
    <submittedName>
        <fullName evidence="3">Glycosyltransferase</fullName>
        <ecNumber evidence="3">2.4.-.-</ecNumber>
    </submittedName>
</protein>
<keyword evidence="4" id="KW-1185">Reference proteome</keyword>
<reference evidence="4" key="1">
    <citation type="journal article" date="2019" name="Int. J. Syst. Evol. Microbiol.">
        <title>The Global Catalogue of Microorganisms (GCM) 10K type strain sequencing project: providing services to taxonomists for standard genome sequencing and annotation.</title>
        <authorList>
            <consortium name="The Broad Institute Genomics Platform"/>
            <consortium name="The Broad Institute Genome Sequencing Center for Infectious Disease"/>
            <person name="Wu L."/>
            <person name="Ma J."/>
        </authorList>
    </citation>
    <scope>NUCLEOTIDE SEQUENCE [LARGE SCALE GENOMIC DNA]</scope>
    <source>
        <strain evidence="4">CCUG 60023</strain>
    </source>
</reference>
<dbReference type="InterPro" id="IPR028098">
    <property type="entry name" value="Glyco_trans_4-like_N"/>
</dbReference>
<evidence type="ECO:0000313" key="3">
    <source>
        <dbReference type="EMBL" id="MFD0917094.1"/>
    </source>
</evidence>
<sequence length="385" mass="41544">MQILFVVNDLGYFRAHRQMLAEHFASKGHDVVVASGACTEEAKRAWPDNIALVELPIDKHRLNLLADLQLLWALLRIIGTRKPHIVHAITIKPILFSGLAVSLRRLFGGAEKLVWTFPGLGKVFEPCDRAMATVRKVIVTMALRLSAKVSGAHATFENACDRKILIDYGIVPATRATVVEGTGLDTDVFKPEAKTSINGLTFLMATRLIEKKGVDVFLETARDAKSKGLDAKFVLAGLFEETDPGSMDPSTIQKAHEDGAITFLGAVDQSEMPRIINSADVVCLPTRLQEGFPRALLEAAACGVAMIASRQSAIEKVVVDGETGWLLDPPDSSALIAAVGEALNNPDLVSEYGRAARALIEALPVSNAEVADAFAEVYGLRDDGH</sequence>
<feature type="domain" description="Glycosyltransferase subfamily 4-like N-terminal" evidence="2">
    <location>
        <begin position="17"/>
        <end position="179"/>
    </location>
</feature>
<keyword evidence="3" id="KW-0808">Transferase</keyword>